<dbReference type="EMBL" id="FNFY01000012">
    <property type="protein sequence ID" value="SDK86725.1"/>
    <property type="molecule type" value="Genomic_DNA"/>
</dbReference>
<feature type="transmembrane region" description="Helical" evidence="1">
    <location>
        <begin position="168"/>
        <end position="187"/>
    </location>
</feature>
<protein>
    <submittedName>
        <fullName evidence="2">TspO and MBR related proteins</fullName>
    </submittedName>
</protein>
<feature type="transmembrane region" description="Helical" evidence="1">
    <location>
        <begin position="135"/>
        <end position="156"/>
    </location>
</feature>
<keyword evidence="1" id="KW-1133">Transmembrane helix</keyword>
<evidence type="ECO:0000313" key="3">
    <source>
        <dbReference type="Proteomes" id="UP000199008"/>
    </source>
</evidence>
<dbReference type="AlphaFoldDB" id="A0A1G9FE73"/>
<keyword evidence="1" id="KW-0472">Membrane</keyword>
<feature type="transmembrane region" description="Helical" evidence="1">
    <location>
        <begin position="7"/>
        <end position="25"/>
    </location>
</feature>
<feature type="transmembrane region" description="Helical" evidence="1">
    <location>
        <begin position="45"/>
        <end position="66"/>
    </location>
</feature>
<dbReference type="Proteomes" id="UP000199008">
    <property type="component" value="Unassembled WGS sequence"/>
</dbReference>
<dbReference type="Gene3D" id="1.20.1260.100">
    <property type="entry name" value="TspO/MBR protein"/>
    <property type="match status" value="1"/>
</dbReference>
<dbReference type="PANTHER" id="PTHR33802">
    <property type="entry name" value="SI:CH211-161H7.5-RELATED"/>
    <property type="match status" value="1"/>
</dbReference>
<evidence type="ECO:0000256" key="1">
    <source>
        <dbReference type="SAM" id="Phobius"/>
    </source>
</evidence>
<accession>A0A1G9FE73</accession>
<evidence type="ECO:0000313" key="2">
    <source>
        <dbReference type="EMBL" id="SDK86725.1"/>
    </source>
</evidence>
<reference evidence="3" key="1">
    <citation type="submission" date="2016-10" db="EMBL/GenBank/DDBJ databases">
        <authorList>
            <person name="Varghese N."/>
            <person name="Submissions S."/>
        </authorList>
    </citation>
    <scope>NUCLEOTIDE SEQUENCE [LARGE SCALE GENOMIC DNA]</scope>
    <source>
        <strain evidence="3">CGMCC 1.8895</strain>
    </source>
</reference>
<feature type="transmembrane region" description="Helical" evidence="1">
    <location>
        <begin position="216"/>
        <end position="236"/>
    </location>
</feature>
<proteinExistence type="predicted"/>
<dbReference type="InterPro" id="IPR038330">
    <property type="entry name" value="TspO/MBR-related_sf"/>
</dbReference>
<sequence length="244" mass="27954">MTRQRKWVIGYFTAFIIMIIMNYSVGSDVGNVADENPTIIQPAGFAFAIWGLIYVLIFIWMIKLFFSKNEQPSITERLKYWPIINFILNGIWIVVFTQQWMIISTIVILLLLFTLIKIHIVISAELYHWYDRLPFSIYFGWVTIASIVNIFTAFSNYNIDSFLGTDELIWTIIAIIAAALIGLFIAWFLSDWLYPLVLLWPFFGIFMESGDVSTGLNVSLATASLILVITATVIIIRKIKAVSV</sequence>
<gene>
    <name evidence="2" type="ORF">SAMN05216216_1121</name>
</gene>
<keyword evidence="1" id="KW-0812">Transmembrane</keyword>
<feature type="transmembrane region" description="Helical" evidence="1">
    <location>
        <begin position="192"/>
        <end position="210"/>
    </location>
</feature>
<dbReference type="PANTHER" id="PTHR33802:SF1">
    <property type="entry name" value="XK-RELATED PROTEIN"/>
    <property type="match status" value="1"/>
</dbReference>
<dbReference type="RefSeq" id="WP_092986289.1">
    <property type="nucleotide sequence ID" value="NZ_FNFY01000012.1"/>
</dbReference>
<dbReference type="OrthoDB" id="5189031at2"/>
<keyword evidence="3" id="KW-1185">Reference proteome</keyword>
<feature type="transmembrane region" description="Helical" evidence="1">
    <location>
        <begin position="78"/>
        <end position="95"/>
    </location>
</feature>
<dbReference type="STRING" id="576118.SAMN05216216_1121"/>
<organism evidence="2 3">
    <name type="scientific">Lacicoccus qingdaonensis</name>
    <dbReference type="NCBI Taxonomy" id="576118"/>
    <lineage>
        <taxon>Bacteria</taxon>
        <taxon>Bacillati</taxon>
        <taxon>Bacillota</taxon>
        <taxon>Bacilli</taxon>
        <taxon>Bacillales</taxon>
        <taxon>Salinicoccaceae</taxon>
        <taxon>Lacicoccus</taxon>
    </lineage>
</organism>
<feature type="transmembrane region" description="Helical" evidence="1">
    <location>
        <begin position="101"/>
        <end position="123"/>
    </location>
</feature>
<name>A0A1G9FE73_9BACL</name>